<evidence type="ECO:0000313" key="2">
    <source>
        <dbReference type="Proteomes" id="UP001059663"/>
    </source>
</evidence>
<name>A0AC61U872_9MICO</name>
<reference evidence="1" key="1">
    <citation type="submission" date="2021-11" db="EMBL/GenBank/DDBJ databases">
        <title>Study of the species diversity of bacterial strains isolated from a unique natural object - Shulgan-Tash cave (Bashkiria).</title>
        <authorList>
            <person name="Sazanova A.L."/>
            <person name="Chirak E.R."/>
            <person name="Safronova V.I."/>
        </authorList>
    </citation>
    <scope>NUCLEOTIDE SEQUENCE</scope>
    <source>
        <strain evidence="1">P1</strain>
    </source>
</reference>
<sequence>MSPAPRPWQSGTTTSTPVIWPENSSDIDPLRNDDAKEQVQRALAAVDIPIIIGAILDEPAPAVSNASLLYEPGGGEPQRYVKQHPVPFAEYVPNREFYRLFSSKVDWCGSGSPRATATSPSRCRAERVTSPQYRRSASRWPTTA</sequence>
<organism evidence="1 2">
    <name type="scientific">Janibacter limosus</name>
    <dbReference type="NCBI Taxonomy" id="53458"/>
    <lineage>
        <taxon>Bacteria</taxon>
        <taxon>Bacillati</taxon>
        <taxon>Actinomycetota</taxon>
        <taxon>Actinomycetes</taxon>
        <taxon>Micrococcales</taxon>
        <taxon>Intrasporangiaceae</taxon>
        <taxon>Janibacter</taxon>
    </lineage>
</organism>
<protein>
    <submittedName>
        <fullName evidence="1">Uncharacterized protein</fullName>
    </submittedName>
</protein>
<dbReference type="EMBL" id="CP087977">
    <property type="protein sequence ID" value="UUZ46159.1"/>
    <property type="molecule type" value="Genomic_DNA"/>
</dbReference>
<dbReference type="Proteomes" id="UP001059663">
    <property type="component" value="Chromosome"/>
</dbReference>
<gene>
    <name evidence="1" type="ORF">LP422_10345</name>
</gene>
<accession>A0AC61U872</accession>
<proteinExistence type="predicted"/>
<evidence type="ECO:0000313" key="1">
    <source>
        <dbReference type="EMBL" id="UUZ46159.1"/>
    </source>
</evidence>